<keyword evidence="16" id="KW-1185">Reference proteome</keyword>
<dbReference type="SMART" id="SM01286">
    <property type="entry name" value="SPT16"/>
    <property type="match status" value="1"/>
</dbReference>
<dbReference type="FunFam" id="3.90.230.10:FF:000005">
    <property type="entry name" value="FACT complex subunit spt16"/>
    <property type="match status" value="1"/>
</dbReference>
<evidence type="ECO:0000256" key="10">
    <source>
        <dbReference type="RuleBase" id="RU367052"/>
    </source>
</evidence>
<comment type="similarity">
    <text evidence="1 10">Belongs to the peptidase M24 family. SPT16 subfamily.</text>
</comment>
<gene>
    <name evidence="15" type="ORF">KGF56_000484</name>
</gene>
<dbReference type="InterPro" id="IPR029149">
    <property type="entry name" value="Creatin/AminoP/Spt16_N"/>
</dbReference>
<dbReference type="Gene3D" id="2.30.29.150">
    <property type="match status" value="1"/>
</dbReference>
<comment type="subunit">
    <text evidence="10">Component of the FACT complex.</text>
</comment>
<keyword evidence="4 10" id="KW-0227">DNA damage</keyword>
<feature type="domain" description="Histone chaperone RTT106/FACT complex subunit SPT16-like middle" evidence="14">
    <location>
        <begin position="804"/>
        <end position="894"/>
    </location>
</feature>
<dbReference type="GO" id="GO:0006260">
    <property type="term" value="P:DNA replication"/>
    <property type="evidence" value="ECO:0007669"/>
    <property type="project" value="UniProtKB-KW"/>
</dbReference>
<dbReference type="Proteomes" id="UP001202479">
    <property type="component" value="Unassembled WGS sequence"/>
</dbReference>
<dbReference type="InterPro" id="IPR013953">
    <property type="entry name" value="FACT_SPT16_M"/>
</dbReference>
<dbReference type="GO" id="GO:0031491">
    <property type="term" value="F:nucleosome binding"/>
    <property type="evidence" value="ECO:0007669"/>
    <property type="project" value="TreeGrafter"/>
</dbReference>
<dbReference type="Gene3D" id="2.30.29.210">
    <property type="entry name" value="FACT complex subunit Spt16p/Cdc68p"/>
    <property type="match status" value="1"/>
</dbReference>
<keyword evidence="9 10" id="KW-0539">Nucleus</keyword>
<dbReference type="InterPro" id="IPR013719">
    <property type="entry name" value="RTT106/SPT16-like_middle_dom"/>
</dbReference>
<dbReference type="RefSeq" id="XP_049182383.1">
    <property type="nucleotide sequence ID" value="XM_049326301.1"/>
</dbReference>
<evidence type="ECO:0000259" key="12">
    <source>
        <dbReference type="SMART" id="SM01285"/>
    </source>
</evidence>
<dbReference type="Pfam" id="PF08644">
    <property type="entry name" value="SPT16"/>
    <property type="match status" value="1"/>
</dbReference>
<sequence length="1004" mass="115155">MSDVHIDANVFYKRLSILQREIEKQSIQQGLVIVGARNDDNTYKKSTVLQNWLLGYEFVHTCIYFTSKKCVFITSEGKAKYLKNLTSKPDLVELWTRSKDAEKNKQLFRDLIEEMKKVGDDYGIVLKDKYEGKFVDEWNEISKDCGLKQVDLALAISKAMELKDSEEFENMKIASNSSVVMMDTFVDQMMTIVDEEKKITNSQLTDQIEDRIENNKWYLKSKMGKNLLQSIKDFDPEFLEWCYSPIIQSGGEYDLKPSAISTEKPLVGDGVILASIGLRYKSYCSNVARTFLIDPTKDMESNYDFLLKLQEYIVQNLLKNGVKASKVYTGALDFINKEKPNLAANFTKNCGWLIGIEFRDSTFVLNAKSDRELADGQLISLTIGFNNIPNGKKKPYSLLLTDTFKVSVDKPILLTNYTKSRSEISFFFNDEEETRKPQPERKVLENTDNSKILKSKLRHENSNADDKNAEKLRQEIQAKLHEKRTQEGLARFSKADATDSSDYKPVFKKYESYVRESQIPKSVADLRIHVDYKNQTIILPISGRPVPFHINAYKSGSQNEEGEYTYLRLNFNSPGVGGNVTRRTELPYEDSSENTFLRSITIRSKDHDRMVDVFKAIQDLKKDSVKKDQERKQMADVVTQANLVEFKGSRVKKLENVFVRPTPDTKKLGGLLQIHENGLRYQSSFKTDRKIDVLFSNIKHLFFQPCKEELIVLIHCHLKTPIMIGKRKTFDLQFYREASDMAFDETGGRKRKYRYGDEDELQQEQEERRRKALLDKEFKQFAELIADSSHGLVDLDVPFRELGFQGVPFRSSVLCIPTRDCLVQLIDPPYLVVTLEEVEIAHLERVQFGLKNFDLVFVFKDFAKPVVHINTIPMELLEDVKSWLTDVDIPLSEGQMNLNWVQIIKTVQADPYQFFLDGGWSFLTGTGESDESEEDDQESEFEASDDDPEDESEESEDDYASEGESDFSGSGSGSGSEAESEESGEDWDEMEKKAAKADRASGFE</sequence>
<dbReference type="GO" id="GO:0010468">
    <property type="term" value="P:regulation of gene expression"/>
    <property type="evidence" value="ECO:0007669"/>
    <property type="project" value="UniProtKB-ARBA"/>
</dbReference>
<keyword evidence="6" id="KW-0175">Coiled coil</keyword>
<keyword evidence="2 10" id="KW-0158">Chromosome</keyword>
<dbReference type="SMART" id="SM01285">
    <property type="entry name" value="FACT-Spt16_Nlob"/>
    <property type="match status" value="1"/>
</dbReference>
<dbReference type="FunFam" id="2.30.29.30:FF:000017">
    <property type="entry name" value="FACT complex subunit SPT16"/>
    <property type="match status" value="1"/>
</dbReference>
<evidence type="ECO:0000256" key="4">
    <source>
        <dbReference type="ARBA" id="ARBA00022763"/>
    </source>
</evidence>
<name>A0AAI9WZW6_9ASCO</name>
<dbReference type="InterPro" id="IPR056595">
    <property type="entry name" value="Fact-SPT16_PH"/>
</dbReference>
<reference evidence="15" key="1">
    <citation type="journal article" date="2022" name="DNA Res.">
        <title>Genome analysis of five recently described species of the CUG-Ser clade uncovers Candida theae as a new hybrid lineage with pathogenic potential in the Candida parapsilosis species complex.</title>
        <authorList>
            <person name="Mixao V."/>
            <person name="Del Olmo V."/>
            <person name="Hegedusova E."/>
            <person name="Saus E."/>
            <person name="Pryszcz L."/>
            <person name="Cillingova A."/>
            <person name="Nosek J."/>
            <person name="Gabaldon T."/>
        </authorList>
    </citation>
    <scope>NUCLEOTIDE SEQUENCE</scope>
    <source>
        <strain evidence="15">CBS 10844</strain>
    </source>
</reference>
<dbReference type="FunFam" id="2.30.29.210:FF:000001">
    <property type="entry name" value="FACT complex subunit spt16"/>
    <property type="match status" value="1"/>
</dbReference>
<feature type="compositionally biased region" description="Acidic residues" evidence="11">
    <location>
        <begin position="978"/>
        <end position="989"/>
    </location>
</feature>
<keyword evidence="8 10" id="KW-0234">DNA repair</keyword>
<evidence type="ECO:0000313" key="16">
    <source>
        <dbReference type="Proteomes" id="UP001202479"/>
    </source>
</evidence>
<evidence type="ECO:0000256" key="7">
    <source>
        <dbReference type="ARBA" id="ARBA00023163"/>
    </source>
</evidence>
<dbReference type="SMART" id="SM01287">
    <property type="entry name" value="Rtt106"/>
    <property type="match status" value="1"/>
</dbReference>
<dbReference type="InterPro" id="IPR029148">
    <property type="entry name" value="FACT-SPT16_Nlobe"/>
</dbReference>
<dbReference type="Pfam" id="PF24824">
    <property type="entry name" value="PH_SPT16"/>
    <property type="match status" value="1"/>
</dbReference>
<dbReference type="CDD" id="cd01091">
    <property type="entry name" value="CDC68-like"/>
    <property type="match status" value="1"/>
</dbReference>
<dbReference type="EMBL" id="JAHUZD010000022">
    <property type="protein sequence ID" value="KAI3406638.2"/>
    <property type="molecule type" value="Genomic_DNA"/>
</dbReference>
<feature type="compositionally biased region" description="Basic and acidic residues" evidence="11">
    <location>
        <begin position="990"/>
        <end position="1004"/>
    </location>
</feature>
<keyword evidence="7 10" id="KW-0804">Transcription</keyword>
<dbReference type="SUPFAM" id="SSF55920">
    <property type="entry name" value="Creatinase/aminopeptidase"/>
    <property type="match status" value="1"/>
</dbReference>
<dbReference type="InterPro" id="IPR000994">
    <property type="entry name" value="Pept_M24"/>
</dbReference>
<dbReference type="GeneID" id="73378101"/>
<evidence type="ECO:0000256" key="8">
    <source>
        <dbReference type="ARBA" id="ARBA00023204"/>
    </source>
</evidence>
<dbReference type="PANTHER" id="PTHR13980:SF15">
    <property type="entry name" value="FACT COMPLEX SUBUNIT SPT16"/>
    <property type="match status" value="1"/>
</dbReference>
<dbReference type="InterPro" id="IPR040258">
    <property type="entry name" value="Spt16"/>
</dbReference>
<accession>A0AAI9WZW6</accession>
<evidence type="ECO:0000256" key="5">
    <source>
        <dbReference type="ARBA" id="ARBA00023015"/>
    </source>
</evidence>
<dbReference type="Gene3D" id="3.90.230.10">
    <property type="entry name" value="Creatinase/methionine aminopeptidase superfamily"/>
    <property type="match status" value="1"/>
</dbReference>
<dbReference type="GO" id="GO:0035101">
    <property type="term" value="C:FACT complex"/>
    <property type="evidence" value="ECO:0007669"/>
    <property type="project" value="UniProtKB-UniRule"/>
</dbReference>
<proteinExistence type="inferred from homology"/>
<feature type="domain" description="FACT complex subunit SPT16 N-terminal lobe" evidence="12">
    <location>
        <begin position="6"/>
        <end position="156"/>
    </location>
</feature>
<comment type="caution">
    <text evidence="15">The sequence shown here is derived from an EMBL/GenBank/DDBJ whole genome shotgun (WGS) entry which is preliminary data.</text>
</comment>
<dbReference type="Pfam" id="PF00557">
    <property type="entry name" value="Peptidase_M24"/>
    <property type="match status" value="1"/>
</dbReference>
<dbReference type="Pfam" id="PF14826">
    <property type="entry name" value="FACT-Spt16_Nlob"/>
    <property type="match status" value="1"/>
</dbReference>
<evidence type="ECO:0000313" key="15">
    <source>
        <dbReference type="EMBL" id="KAI3406638.2"/>
    </source>
</evidence>
<evidence type="ECO:0000256" key="6">
    <source>
        <dbReference type="ARBA" id="ARBA00023054"/>
    </source>
</evidence>
<evidence type="ECO:0000256" key="3">
    <source>
        <dbReference type="ARBA" id="ARBA00022705"/>
    </source>
</evidence>
<dbReference type="InterPro" id="IPR036005">
    <property type="entry name" value="Creatinase/aminopeptidase-like"/>
</dbReference>
<protein>
    <recommendedName>
        <fullName evidence="10">FACT complex subunit</fullName>
    </recommendedName>
</protein>
<keyword evidence="5 10" id="KW-0805">Transcription regulation</keyword>
<dbReference type="InterPro" id="IPR033825">
    <property type="entry name" value="Spt16_M24"/>
</dbReference>
<evidence type="ECO:0000256" key="1">
    <source>
        <dbReference type="ARBA" id="ARBA00010779"/>
    </source>
</evidence>
<organism evidence="15 16">
    <name type="scientific">Candida oxycetoniae</name>
    <dbReference type="NCBI Taxonomy" id="497107"/>
    <lineage>
        <taxon>Eukaryota</taxon>
        <taxon>Fungi</taxon>
        <taxon>Dikarya</taxon>
        <taxon>Ascomycota</taxon>
        <taxon>Saccharomycotina</taxon>
        <taxon>Pichiomycetes</taxon>
        <taxon>Debaryomycetaceae</taxon>
        <taxon>Candida/Lodderomyces clade</taxon>
        <taxon>Candida</taxon>
    </lineage>
</organism>
<dbReference type="Gene3D" id="2.30.29.30">
    <property type="entry name" value="Pleckstrin-homology domain (PH domain)/Phosphotyrosine-binding domain (PTB)"/>
    <property type="match status" value="1"/>
</dbReference>
<evidence type="ECO:0000256" key="11">
    <source>
        <dbReference type="SAM" id="MobiDB-lite"/>
    </source>
</evidence>
<comment type="subcellular location">
    <subcellularLocation>
        <location evidence="10">Nucleus</location>
    </subcellularLocation>
    <subcellularLocation>
        <location evidence="10">Chromosome</location>
    </subcellularLocation>
</comment>
<dbReference type="InterPro" id="IPR048969">
    <property type="entry name" value="FACT_SPT16_C"/>
</dbReference>
<feature type="domain" description="FACT complex subunit SPT16 middle" evidence="13">
    <location>
        <begin position="528"/>
        <end position="681"/>
    </location>
</feature>
<evidence type="ECO:0000259" key="14">
    <source>
        <dbReference type="SMART" id="SM01287"/>
    </source>
</evidence>
<feature type="region of interest" description="Disordered" evidence="11">
    <location>
        <begin position="925"/>
        <end position="1004"/>
    </location>
</feature>
<evidence type="ECO:0000256" key="2">
    <source>
        <dbReference type="ARBA" id="ARBA00022454"/>
    </source>
</evidence>
<dbReference type="PANTHER" id="PTHR13980">
    <property type="entry name" value="CDC68 RELATED"/>
    <property type="match status" value="1"/>
</dbReference>
<dbReference type="Pfam" id="PF21091">
    <property type="entry name" value="SPT16_C"/>
    <property type="match status" value="1"/>
</dbReference>
<keyword evidence="3 10" id="KW-0235">DNA replication</keyword>
<evidence type="ECO:0000256" key="9">
    <source>
        <dbReference type="ARBA" id="ARBA00023242"/>
    </source>
</evidence>
<dbReference type="GO" id="GO:0006368">
    <property type="term" value="P:transcription elongation by RNA polymerase II"/>
    <property type="evidence" value="ECO:0007669"/>
    <property type="project" value="TreeGrafter"/>
</dbReference>
<dbReference type="Gene3D" id="3.40.350.10">
    <property type="entry name" value="Creatinase/prolidase N-terminal domain"/>
    <property type="match status" value="1"/>
</dbReference>
<dbReference type="FunFam" id="2.30.29.150:FF:000002">
    <property type="entry name" value="FACT complex subunit SPT16"/>
    <property type="match status" value="1"/>
</dbReference>
<feature type="compositionally biased region" description="Acidic residues" evidence="11">
    <location>
        <begin position="928"/>
        <end position="965"/>
    </location>
</feature>
<comment type="function">
    <text evidence="10">Component of the FACT complex, a general chromatin factor that acts to reorganize nucleosomes. The FACT complex is involved in multiple processes that require DNA as a template such as mRNA elongation, DNA replication and DNA repair. During transcription elongation the FACT complex acts as a histone chaperone that both destabilizes and restores nucleosomal structure. It facilitates the passage of RNA polymerase II and transcription by promoting the dissociation of one histone H2A-H2B dimer from the nucleosome, then subsequently promotes the reestablishment of the nucleosome following the passage of RNA polymerase II.</text>
</comment>
<dbReference type="Pfam" id="PF08512">
    <property type="entry name" value="Rttp106-like_middle"/>
    <property type="match status" value="1"/>
</dbReference>
<evidence type="ECO:0000259" key="13">
    <source>
        <dbReference type="SMART" id="SM01286"/>
    </source>
</evidence>
<dbReference type="GO" id="GO:0006281">
    <property type="term" value="P:DNA repair"/>
    <property type="evidence" value="ECO:0007669"/>
    <property type="project" value="UniProtKB-UniRule"/>
</dbReference>
<dbReference type="AlphaFoldDB" id="A0AAI9WZW6"/>
<dbReference type="InterPro" id="IPR011993">
    <property type="entry name" value="PH-like_dom_sf"/>
</dbReference>